<evidence type="ECO:0000313" key="11">
    <source>
        <dbReference type="Proteomes" id="UP000761534"/>
    </source>
</evidence>
<feature type="region of interest" description="Disordered" evidence="8">
    <location>
        <begin position="120"/>
        <end position="393"/>
    </location>
</feature>
<dbReference type="PANTHER" id="PTHR15970:SF2">
    <property type="entry name" value="ELL-ASSOCIATED FACTOR EAF"/>
    <property type="match status" value="1"/>
</dbReference>
<keyword evidence="4" id="KW-0805">Transcription regulation</keyword>
<evidence type="ECO:0000313" key="10">
    <source>
        <dbReference type="EMBL" id="KAA8916147.1"/>
    </source>
</evidence>
<keyword evidence="11" id="KW-1185">Reference proteome</keyword>
<feature type="compositionally biased region" description="Polar residues" evidence="8">
    <location>
        <begin position="339"/>
        <end position="370"/>
    </location>
</feature>
<evidence type="ECO:0000256" key="7">
    <source>
        <dbReference type="ARBA" id="ARBA00023242"/>
    </source>
</evidence>
<feature type="compositionally biased region" description="Low complexity" evidence="8">
    <location>
        <begin position="151"/>
        <end position="160"/>
    </location>
</feature>
<keyword evidence="6" id="KW-0804">Transcription</keyword>
<comment type="caution">
    <text evidence="10">The sequence shown here is derived from an EMBL/GenBank/DDBJ whole genome shotgun (WGS) entry which is preliminary data.</text>
</comment>
<evidence type="ECO:0000256" key="6">
    <source>
        <dbReference type="ARBA" id="ARBA00023163"/>
    </source>
</evidence>
<feature type="compositionally biased region" description="Acidic residues" evidence="8">
    <location>
        <begin position="291"/>
        <end position="301"/>
    </location>
</feature>
<feature type="compositionally biased region" description="Acidic residues" evidence="8">
    <location>
        <begin position="383"/>
        <end position="393"/>
    </location>
</feature>
<comment type="subcellular location">
    <subcellularLocation>
        <location evidence="1">Nucleus</location>
    </subcellularLocation>
</comment>
<dbReference type="GO" id="GO:0032783">
    <property type="term" value="C:super elongation complex"/>
    <property type="evidence" value="ECO:0007669"/>
    <property type="project" value="InterPro"/>
</dbReference>
<keyword evidence="3" id="KW-0597">Phosphoprotein</keyword>
<evidence type="ECO:0000256" key="3">
    <source>
        <dbReference type="ARBA" id="ARBA00022553"/>
    </source>
</evidence>
<comment type="similarity">
    <text evidence="2">Belongs to the EAF family.</text>
</comment>
<accession>A0A642V993</accession>
<evidence type="ECO:0000256" key="4">
    <source>
        <dbReference type="ARBA" id="ARBA00023015"/>
    </source>
</evidence>
<dbReference type="PANTHER" id="PTHR15970">
    <property type="entry name" value="ELL-ASSOCIATED FACTOR EAF"/>
    <property type="match status" value="1"/>
</dbReference>
<proteinExistence type="inferred from homology"/>
<feature type="compositionally biased region" description="Low complexity" evidence="8">
    <location>
        <begin position="256"/>
        <end position="285"/>
    </location>
</feature>
<reference evidence="10" key="1">
    <citation type="journal article" date="2019" name="G3 (Bethesda)">
        <title>Genome Assemblies of Two Rare Opportunistic Yeast Pathogens: Diutina rugosa (syn. Candida rugosa) and Trichomonascus ciferrii (syn. Candida ciferrii).</title>
        <authorList>
            <person name="Mixao V."/>
            <person name="Saus E."/>
            <person name="Hansen A.P."/>
            <person name="Lass-Florl C."/>
            <person name="Gabaldon T."/>
        </authorList>
    </citation>
    <scope>NUCLEOTIDE SEQUENCE</scope>
    <source>
        <strain evidence="10">CBS 4856</strain>
    </source>
</reference>
<organism evidence="10 11">
    <name type="scientific">Trichomonascus ciferrii</name>
    <dbReference type="NCBI Taxonomy" id="44093"/>
    <lineage>
        <taxon>Eukaryota</taxon>
        <taxon>Fungi</taxon>
        <taxon>Dikarya</taxon>
        <taxon>Ascomycota</taxon>
        <taxon>Saccharomycotina</taxon>
        <taxon>Dipodascomycetes</taxon>
        <taxon>Dipodascales</taxon>
        <taxon>Trichomonascaceae</taxon>
        <taxon>Trichomonascus</taxon>
        <taxon>Trichomonascus ciferrii complex</taxon>
    </lineage>
</organism>
<feature type="compositionally biased region" description="Low complexity" evidence="8">
    <location>
        <begin position="178"/>
        <end position="199"/>
    </location>
</feature>
<name>A0A642V993_9ASCO</name>
<dbReference type="GO" id="GO:0003711">
    <property type="term" value="F:transcription elongation factor activity"/>
    <property type="evidence" value="ECO:0007669"/>
    <property type="project" value="TreeGrafter"/>
</dbReference>
<sequence length="393" mass="42106">MNISTAQGEYDVRVSKDVLSAIRDRREDKNKSTSSSSSSSSPVFSVRYNFRPDSLDTVSPAQVSRDRDEYVIEAKGTQSSQESHMFRGQASAAKESEYVLVFDPDSQTFELQPLDFTLRMNSSREKSKKSGNGNSIVLPSSVDKKSPSPLPNSSASSRSISPDESRPASQQAAEKKATPAPATAQKAARSSSATSNNKSSKPRASHGAAQGEPKPSTKKPTPASVPAKPKTAATAAKPAASAKAKPSSGPQKQKQVQTATPPSSSSSSVAQKKPPSSSAQLQAQPQPEPEIVLDDDDDEDLLGALANELEESLEDDTKQQPQQAQHVESEESDEDEEMQNNVVMIEPSNSKQQTKPSQSFFPKGNTNHTGPISLKGYVGNRPEEEDLSSSEEE</sequence>
<feature type="compositionally biased region" description="Low complexity" evidence="8">
    <location>
        <begin position="218"/>
        <end position="248"/>
    </location>
</feature>
<dbReference type="OrthoDB" id="3981290at2759"/>
<dbReference type="Pfam" id="PF09816">
    <property type="entry name" value="EAF"/>
    <property type="match status" value="1"/>
</dbReference>
<feature type="domain" description="Transcription elongation factor Eaf N-terminal" evidence="9">
    <location>
        <begin position="11"/>
        <end position="125"/>
    </location>
</feature>
<evidence type="ECO:0000256" key="2">
    <source>
        <dbReference type="ARBA" id="ARBA00007798"/>
    </source>
</evidence>
<feature type="region of interest" description="Disordered" evidence="8">
    <location>
        <begin position="23"/>
        <end position="45"/>
    </location>
</feature>
<gene>
    <name evidence="10" type="ORF">TRICI_001696</name>
</gene>
<dbReference type="VEuPathDB" id="FungiDB:TRICI_001696"/>
<feature type="compositionally biased region" description="Low complexity" evidence="8">
    <location>
        <begin position="32"/>
        <end position="41"/>
    </location>
</feature>
<protein>
    <recommendedName>
        <fullName evidence="9">Transcription elongation factor Eaf N-terminal domain-containing protein</fullName>
    </recommendedName>
</protein>
<keyword evidence="5" id="KW-0010">Activator</keyword>
<evidence type="ECO:0000256" key="5">
    <source>
        <dbReference type="ARBA" id="ARBA00023159"/>
    </source>
</evidence>
<dbReference type="GO" id="GO:0006368">
    <property type="term" value="P:transcription elongation by RNA polymerase II"/>
    <property type="evidence" value="ECO:0007669"/>
    <property type="project" value="InterPro"/>
</dbReference>
<dbReference type="InterPro" id="IPR027093">
    <property type="entry name" value="EAF_fam"/>
</dbReference>
<keyword evidence="7" id="KW-0539">Nucleus</keyword>
<dbReference type="EMBL" id="SWFS01000120">
    <property type="protein sequence ID" value="KAA8916147.1"/>
    <property type="molecule type" value="Genomic_DNA"/>
</dbReference>
<dbReference type="Proteomes" id="UP000761534">
    <property type="component" value="Unassembled WGS sequence"/>
</dbReference>
<evidence type="ECO:0000256" key="8">
    <source>
        <dbReference type="SAM" id="MobiDB-lite"/>
    </source>
</evidence>
<evidence type="ECO:0000259" key="9">
    <source>
        <dbReference type="Pfam" id="PF09816"/>
    </source>
</evidence>
<dbReference type="AlphaFoldDB" id="A0A642V993"/>
<dbReference type="InterPro" id="IPR019194">
    <property type="entry name" value="Tscrpt_elong_fac_Eaf_N"/>
</dbReference>
<evidence type="ECO:0000256" key="1">
    <source>
        <dbReference type="ARBA" id="ARBA00004123"/>
    </source>
</evidence>